<organism evidence="16 17">
    <name type="scientific">Fomitopsis schrenkii</name>
    <name type="common">Brown rot fungus</name>
    <dbReference type="NCBI Taxonomy" id="2126942"/>
    <lineage>
        <taxon>Eukaryota</taxon>
        <taxon>Fungi</taxon>
        <taxon>Dikarya</taxon>
        <taxon>Basidiomycota</taxon>
        <taxon>Agaricomycotina</taxon>
        <taxon>Agaricomycetes</taxon>
        <taxon>Polyporales</taxon>
        <taxon>Fomitopsis</taxon>
    </lineage>
</organism>
<evidence type="ECO:0000256" key="6">
    <source>
        <dbReference type="ARBA" id="ARBA00022692"/>
    </source>
</evidence>
<evidence type="ECO:0000313" key="17">
    <source>
        <dbReference type="Proteomes" id="UP000015241"/>
    </source>
</evidence>
<dbReference type="EMBL" id="KE504250">
    <property type="protein sequence ID" value="EPS93950.1"/>
    <property type="molecule type" value="Genomic_DNA"/>
</dbReference>
<dbReference type="PRINTS" id="PR00385">
    <property type="entry name" value="P450"/>
</dbReference>
<evidence type="ECO:0000256" key="10">
    <source>
        <dbReference type="ARBA" id="ARBA00023004"/>
    </source>
</evidence>
<dbReference type="GO" id="GO:0016705">
    <property type="term" value="F:oxidoreductase activity, acting on paired donors, with incorporation or reduction of molecular oxygen"/>
    <property type="evidence" value="ECO:0007669"/>
    <property type="project" value="InterPro"/>
</dbReference>
<feature type="binding site" description="axial binding residue" evidence="13">
    <location>
        <position position="429"/>
    </location>
    <ligand>
        <name>heme</name>
        <dbReference type="ChEBI" id="CHEBI:30413"/>
    </ligand>
    <ligandPart>
        <name>Fe</name>
        <dbReference type="ChEBI" id="CHEBI:18248"/>
    </ligandPart>
</feature>
<evidence type="ECO:0000256" key="5">
    <source>
        <dbReference type="ARBA" id="ARBA00022617"/>
    </source>
</evidence>
<evidence type="ECO:0000256" key="11">
    <source>
        <dbReference type="ARBA" id="ARBA00023033"/>
    </source>
</evidence>
<dbReference type="GO" id="GO:0005506">
    <property type="term" value="F:iron ion binding"/>
    <property type="evidence" value="ECO:0007669"/>
    <property type="project" value="InterPro"/>
</dbReference>
<keyword evidence="5 13" id="KW-0349">Heme</keyword>
<gene>
    <name evidence="16" type="ORF">FOMPIDRAFT_48762</name>
</gene>
<comment type="cofactor">
    <cofactor evidence="1 13">
        <name>heme</name>
        <dbReference type="ChEBI" id="CHEBI:30413"/>
    </cofactor>
</comment>
<keyword evidence="7 13" id="KW-0479">Metal-binding</keyword>
<evidence type="ECO:0000256" key="2">
    <source>
        <dbReference type="ARBA" id="ARBA00004167"/>
    </source>
</evidence>
<evidence type="ECO:0000256" key="13">
    <source>
        <dbReference type="PIRSR" id="PIRSR602401-1"/>
    </source>
</evidence>
<evidence type="ECO:0000256" key="1">
    <source>
        <dbReference type="ARBA" id="ARBA00001971"/>
    </source>
</evidence>
<keyword evidence="15" id="KW-0732">Signal</keyword>
<dbReference type="eggNOG" id="KOG0156">
    <property type="taxonomic scope" value="Eukaryota"/>
</dbReference>
<dbReference type="PANTHER" id="PTHR46300:SF7">
    <property type="entry name" value="P450, PUTATIVE (EUROFUNG)-RELATED"/>
    <property type="match status" value="1"/>
</dbReference>
<keyword evidence="17" id="KW-1185">Reference proteome</keyword>
<dbReference type="SUPFAM" id="SSF48264">
    <property type="entry name" value="Cytochrome P450"/>
    <property type="match status" value="1"/>
</dbReference>
<dbReference type="Proteomes" id="UP000015241">
    <property type="component" value="Unassembled WGS sequence"/>
</dbReference>
<dbReference type="PROSITE" id="PS00086">
    <property type="entry name" value="CYTOCHROME_P450"/>
    <property type="match status" value="1"/>
</dbReference>
<dbReference type="OrthoDB" id="3255500at2759"/>
<evidence type="ECO:0000313" key="16">
    <source>
        <dbReference type="EMBL" id="EPS93950.1"/>
    </source>
</evidence>
<keyword evidence="11 14" id="KW-0503">Monooxygenase</keyword>
<dbReference type="InParanoid" id="S8EWE7"/>
<accession>S8EWE7</accession>
<evidence type="ECO:0000256" key="7">
    <source>
        <dbReference type="ARBA" id="ARBA00022723"/>
    </source>
</evidence>
<dbReference type="Gene3D" id="1.10.630.10">
    <property type="entry name" value="Cytochrome P450"/>
    <property type="match status" value="1"/>
</dbReference>
<keyword evidence="9 14" id="KW-0560">Oxidoreductase</keyword>
<dbReference type="GO" id="GO:0020037">
    <property type="term" value="F:heme binding"/>
    <property type="evidence" value="ECO:0007669"/>
    <property type="project" value="InterPro"/>
</dbReference>
<dbReference type="InterPro" id="IPR050364">
    <property type="entry name" value="Cytochrome_P450_fung"/>
</dbReference>
<name>S8EWE7_FOMSC</name>
<dbReference type="InterPro" id="IPR017972">
    <property type="entry name" value="Cyt_P450_CS"/>
</dbReference>
<reference evidence="16 17" key="1">
    <citation type="journal article" date="2012" name="Science">
        <title>The Paleozoic origin of enzymatic lignin decomposition reconstructed from 31 fungal genomes.</title>
        <authorList>
            <person name="Floudas D."/>
            <person name="Binder M."/>
            <person name="Riley R."/>
            <person name="Barry K."/>
            <person name="Blanchette R.A."/>
            <person name="Henrissat B."/>
            <person name="Martinez A.T."/>
            <person name="Otillar R."/>
            <person name="Spatafora J.W."/>
            <person name="Yadav J.S."/>
            <person name="Aerts A."/>
            <person name="Benoit I."/>
            <person name="Boyd A."/>
            <person name="Carlson A."/>
            <person name="Copeland A."/>
            <person name="Coutinho P.M."/>
            <person name="de Vries R.P."/>
            <person name="Ferreira P."/>
            <person name="Findley K."/>
            <person name="Foster B."/>
            <person name="Gaskell J."/>
            <person name="Glotzer D."/>
            <person name="Gorecki P."/>
            <person name="Heitman J."/>
            <person name="Hesse C."/>
            <person name="Hori C."/>
            <person name="Igarashi K."/>
            <person name="Jurgens J.A."/>
            <person name="Kallen N."/>
            <person name="Kersten P."/>
            <person name="Kohler A."/>
            <person name="Kuees U."/>
            <person name="Kumar T.K.A."/>
            <person name="Kuo A."/>
            <person name="LaButti K."/>
            <person name="Larrondo L.F."/>
            <person name="Lindquist E."/>
            <person name="Ling A."/>
            <person name="Lombard V."/>
            <person name="Lucas S."/>
            <person name="Lundell T."/>
            <person name="Martin R."/>
            <person name="McLaughlin D.J."/>
            <person name="Morgenstern I."/>
            <person name="Morin E."/>
            <person name="Murat C."/>
            <person name="Nagy L.G."/>
            <person name="Nolan M."/>
            <person name="Ohm R.A."/>
            <person name="Patyshakuliyeva A."/>
            <person name="Rokas A."/>
            <person name="Ruiz-Duenas F.J."/>
            <person name="Sabat G."/>
            <person name="Salamov A."/>
            <person name="Samejima M."/>
            <person name="Schmutz J."/>
            <person name="Slot J.C."/>
            <person name="St John F."/>
            <person name="Stenlid J."/>
            <person name="Sun H."/>
            <person name="Sun S."/>
            <person name="Syed K."/>
            <person name="Tsang A."/>
            <person name="Wiebenga A."/>
            <person name="Young D."/>
            <person name="Pisabarro A."/>
            <person name="Eastwood D.C."/>
            <person name="Martin F."/>
            <person name="Cullen D."/>
            <person name="Grigoriev I.V."/>
            <person name="Hibbett D.S."/>
        </authorList>
    </citation>
    <scope>NUCLEOTIDE SEQUENCE</scope>
    <source>
        <strain evidence="17">FP-58527</strain>
    </source>
</reference>
<keyword evidence="10 13" id="KW-0408">Iron</keyword>
<evidence type="ECO:0000256" key="12">
    <source>
        <dbReference type="ARBA" id="ARBA00023136"/>
    </source>
</evidence>
<dbReference type="STRING" id="743788.S8EWE7"/>
<dbReference type="PANTHER" id="PTHR46300">
    <property type="entry name" value="P450, PUTATIVE (EUROFUNG)-RELATED-RELATED"/>
    <property type="match status" value="1"/>
</dbReference>
<keyword evidence="6" id="KW-0812">Transmembrane</keyword>
<keyword evidence="12" id="KW-0472">Membrane</keyword>
<evidence type="ECO:0000256" key="4">
    <source>
        <dbReference type="ARBA" id="ARBA00010617"/>
    </source>
</evidence>
<evidence type="ECO:0000256" key="9">
    <source>
        <dbReference type="ARBA" id="ARBA00023002"/>
    </source>
</evidence>
<feature type="chain" id="PRO_5004550887" description="Cytochrome P450" evidence="15">
    <location>
        <begin position="20"/>
        <end position="506"/>
    </location>
</feature>
<comment type="pathway">
    <text evidence="3">Secondary metabolite biosynthesis.</text>
</comment>
<evidence type="ECO:0008006" key="18">
    <source>
        <dbReference type="Google" id="ProtNLM"/>
    </source>
</evidence>
<evidence type="ECO:0000256" key="8">
    <source>
        <dbReference type="ARBA" id="ARBA00022989"/>
    </source>
</evidence>
<evidence type="ECO:0000256" key="3">
    <source>
        <dbReference type="ARBA" id="ARBA00005179"/>
    </source>
</evidence>
<protein>
    <recommendedName>
        <fullName evidence="18">Cytochrome P450</fullName>
    </recommendedName>
</protein>
<evidence type="ECO:0000256" key="15">
    <source>
        <dbReference type="SAM" id="SignalP"/>
    </source>
</evidence>
<keyword evidence="8" id="KW-1133">Transmembrane helix</keyword>
<comment type="similarity">
    <text evidence="4 14">Belongs to the cytochrome P450 family.</text>
</comment>
<dbReference type="AlphaFoldDB" id="S8EWE7"/>
<dbReference type="GO" id="GO:0016020">
    <property type="term" value="C:membrane"/>
    <property type="evidence" value="ECO:0007669"/>
    <property type="project" value="UniProtKB-SubCell"/>
</dbReference>
<dbReference type="GO" id="GO:0004497">
    <property type="term" value="F:monooxygenase activity"/>
    <property type="evidence" value="ECO:0007669"/>
    <property type="project" value="UniProtKB-KW"/>
</dbReference>
<feature type="signal peptide" evidence="15">
    <location>
        <begin position="1"/>
        <end position="19"/>
    </location>
</feature>
<dbReference type="InterPro" id="IPR002401">
    <property type="entry name" value="Cyt_P450_E_grp-I"/>
</dbReference>
<evidence type="ECO:0000256" key="14">
    <source>
        <dbReference type="RuleBase" id="RU000461"/>
    </source>
</evidence>
<dbReference type="InterPro" id="IPR001128">
    <property type="entry name" value="Cyt_P450"/>
</dbReference>
<dbReference type="Pfam" id="PF00067">
    <property type="entry name" value="p450"/>
    <property type="match status" value="1"/>
</dbReference>
<dbReference type="HOGENOM" id="CLU_001570_2_3_1"/>
<proteinExistence type="inferred from homology"/>
<sequence length="506" mass="57522">MVLTCLLVAFSLNVIWAYAAQTRLPPSPCQLPLIGNIHQLPAEYQHTTIARWGREFGELVHARFFSTPILVLNHTHTARALLEQRGDKYSSRPRFTFHEDIVQWDHVVKMPYSDRWRCQRRWLQTALLTRRTLDTYKPLQHREVHVLLRDIARDPPEVLAHIRRYTAAVVFGIAYGYSPSSLDDEHIRRTEGFIKLVLEGGGPGSMLVDFLPILKYLPAWLPGMDFKRRGLRARGLIRHMEQIPLRIEEGTARCSTATALLEEAAEKGVLDAAVEKDIEIALAILYIAGIDTTSSTLSTFVLLMMLHHDVQRKVQEELDTVVGYTRLPTLEDRATLPYLEAVFTEVYRYTHVASRTPLMLTEDDVYAGYNLSEGTVVVVNIWAMSRDEKRFPDPDRFDPERFMDSSLSAEAKEARDPRKFVFGFGRRLCPGRMLADSSIFLAAANLLAAFDIRPAQENGTLDLLSPSSFTSGIVRHPKPFQCRVVPRSETKAELIHAAREEGQDDT</sequence>
<dbReference type="CDD" id="cd11065">
    <property type="entry name" value="CYP64-like"/>
    <property type="match status" value="1"/>
</dbReference>
<comment type="subcellular location">
    <subcellularLocation>
        <location evidence="2">Membrane</location>
        <topology evidence="2">Single-pass membrane protein</topology>
    </subcellularLocation>
</comment>
<dbReference type="InterPro" id="IPR036396">
    <property type="entry name" value="Cyt_P450_sf"/>
</dbReference>
<dbReference type="PRINTS" id="PR00463">
    <property type="entry name" value="EP450I"/>
</dbReference>